<feature type="domain" description="Aminoglycoside phosphotransferase" evidence="1">
    <location>
        <begin position="109"/>
        <end position="182"/>
    </location>
</feature>
<dbReference type="AlphaFoldDB" id="A0A2A3ZAM5"/>
<sequence length="253" mass="28252">METEHPLDGGNTSRAVVRIGDTVRKPWSRSTPSVLSFVEALRSSSIDVPEPLGRDERDRQIQEFVPGTLAIDHLPLPTSVLVEVGSLIRAIHDASEHFDPDPRAVWETAIPAPGDDLVCHNDLAPWNLIMSDRLVFIDWDSSAPSTRLWDLAYVAQTFTLSDASIPPAQAAQSLVAFVDGYGATKSLRKRLPATMGYRAQAMYDLLRNSHQTGREPWATMFTSGHGDHWRAVTRYVGDHRPVWERALNEVIHR</sequence>
<gene>
    <name evidence="2" type="ORF">CIK62_17845</name>
</gene>
<dbReference type="EMBL" id="NRGO01000031">
    <property type="protein sequence ID" value="PCC48573.1"/>
    <property type="molecule type" value="Genomic_DNA"/>
</dbReference>
<accession>A0A2A3ZAM5</accession>
<keyword evidence="2" id="KW-0808">Transferase</keyword>
<protein>
    <submittedName>
        <fullName evidence="2">Aminoglycoside phosphotransferase</fullName>
    </submittedName>
</protein>
<dbReference type="Proteomes" id="UP000217720">
    <property type="component" value="Unassembled WGS sequence"/>
</dbReference>
<reference evidence="2 3" key="1">
    <citation type="journal article" date="2017" name="Elife">
        <title>Extensive horizontal gene transfer in cheese-associated bacteria.</title>
        <authorList>
            <person name="Bonham K.S."/>
            <person name="Wolfe B.E."/>
            <person name="Dutton R.J."/>
        </authorList>
    </citation>
    <scope>NUCLEOTIDE SEQUENCE [LARGE SCALE GENOMIC DNA]</scope>
    <source>
        <strain evidence="2 3">900_6</strain>
    </source>
</reference>
<dbReference type="Gene3D" id="3.90.1200.10">
    <property type="match status" value="1"/>
</dbReference>
<comment type="caution">
    <text evidence="2">The sequence shown here is derived from an EMBL/GenBank/DDBJ whole genome shotgun (WGS) entry which is preliminary data.</text>
</comment>
<dbReference type="GO" id="GO:0016740">
    <property type="term" value="F:transferase activity"/>
    <property type="evidence" value="ECO:0007669"/>
    <property type="project" value="UniProtKB-KW"/>
</dbReference>
<evidence type="ECO:0000313" key="2">
    <source>
        <dbReference type="EMBL" id="PCC48573.1"/>
    </source>
</evidence>
<proteinExistence type="predicted"/>
<dbReference type="InterPro" id="IPR002575">
    <property type="entry name" value="Aminoglycoside_PTrfase"/>
</dbReference>
<name>A0A2A3ZAM5_BREAU</name>
<dbReference type="SUPFAM" id="SSF56112">
    <property type="entry name" value="Protein kinase-like (PK-like)"/>
    <property type="match status" value="1"/>
</dbReference>
<dbReference type="InterPro" id="IPR011009">
    <property type="entry name" value="Kinase-like_dom_sf"/>
</dbReference>
<dbReference type="Pfam" id="PF01636">
    <property type="entry name" value="APH"/>
    <property type="match status" value="1"/>
</dbReference>
<organism evidence="2 3">
    <name type="scientific">Brevibacterium aurantiacum</name>
    <dbReference type="NCBI Taxonomy" id="273384"/>
    <lineage>
        <taxon>Bacteria</taxon>
        <taxon>Bacillati</taxon>
        <taxon>Actinomycetota</taxon>
        <taxon>Actinomycetes</taxon>
        <taxon>Micrococcales</taxon>
        <taxon>Brevibacteriaceae</taxon>
        <taxon>Brevibacterium</taxon>
    </lineage>
</organism>
<evidence type="ECO:0000259" key="1">
    <source>
        <dbReference type="Pfam" id="PF01636"/>
    </source>
</evidence>
<evidence type="ECO:0000313" key="3">
    <source>
        <dbReference type="Proteomes" id="UP000217720"/>
    </source>
</evidence>